<keyword evidence="4" id="KW-1185">Reference proteome</keyword>
<dbReference type="AlphaFoldDB" id="A0AAW6T231"/>
<name>A0AAW6T231_9MICO</name>
<evidence type="ECO:0000259" key="2">
    <source>
        <dbReference type="Pfam" id="PF02108"/>
    </source>
</evidence>
<sequence>MSTDIAFARLEYPAVHDAEHKRRAAGAVAEGFSAGYTAGMRAARAELEHELARVKAEAEASARAMAEAQEQRVAALTTASEVLRQRAAELTGDAQSLLLRATVELSEAVLGTELRDGEHAARAALSRVLAHPDAGEAVGIRMHPVDAALLRAGSAESLPPIVDDASLDRGDAIADLPEGWIDARLRFAFERAKACLEEMTP</sequence>
<reference evidence="3 4" key="1">
    <citation type="submission" date="2023-04" db="EMBL/GenBank/DDBJ databases">
        <title>Klugiella caeni sp. nov. isolated from the sludge of biochemical tank.</title>
        <authorList>
            <person name="Geng K."/>
        </authorList>
    </citation>
    <scope>NUCLEOTIDE SEQUENCE [LARGE SCALE GENOMIC DNA]</scope>
    <source>
        <strain evidence="3 4">YN-L-19</strain>
    </source>
</reference>
<dbReference type="Pfam" id="PF02108">
    <property type="entry name" value="FliH"/>
    <property type="match status" value="1"/>
</dbReference>
<dbReference type="EMBL" id="JASATX010000001">
    <property type="protein sequence ID" value="MDI2097880.1"/>
    <property type="molecule type" value="Genomic_DNA"/>
</dbReference>
<protein>
    <submittedName>
        <fullName evidence="3">FliH/SctL family protein</fullName>
    </submittedName>
</protein>
<dbReference type="RefSeq" id="WP_281487655.1">
    <property type="nucleotide sequence ID" value="NZ_CP159582.1"/>
</dbReference>
<evidence type="ECO:0000313" key="4">
    <source>
        <dbReference type="Proteomes" id="UP001321506"/>
    </source>
</evidence>
<dbReference type="Proteomes" id="UP001321506">
    <property type="component" value="Unassembled WGS sequence"/>
</dbReference>
<dbReference type="InterPro" id="IPR018035">
    <property type="entry name" value="Flagellar_FliH/T3SS_HrpE"/>
</dbReference>
<accession>A0AAW6T231</accession>
<keyword evidence="1" id="KW-0175">Coiled coil</keyword>
<proteinExistence type="predicted"/>
<organism evidence="3 4">
    <name type="scientific">Ruicaihuangia caeni</name>
    <dbReference type="NCBI Taxonomy" id="3042517"/>
    <lineage>
        <taxon>Bacteria</taxon>
        <taxon>Bacillati</taxon>
        <taxon>Actinomycetota</taxon>
        <taxon>Actinomycetes</taxon>
        <taxon>Micrococcales</taxon>
        <taxon>Microbacteriaceae</taxon>
        <taxon>Ruicaihuangia</taxon>
    </lineage>
</organism>
<comment type="caution">
    <text evidence="3">The sequence shown here is derived from an EMBL/GenBank/DDBJ whole genome shotgun (WGS) entry which is preliminary data.</text>
</comment>
<feature type="domain" description="Flagellar assembly protein FliH/Type III secretion system HrpE" evidence="2">
    <location>
        <begin position="71"/>
        <end position="186"/>
    </location>
</feature>
<gene>
    <name evidence="3" type="ORF">QF206_02715</name>
</gene>
<evidence type="ECO:0000313" key="3">
    <source>
        <dbReference type="EMBL" id="MDI2097880.1"/>
    </source>
</evidence>
<feature type="coiled-coil region" evidence="1">
    <location>
        <begin position="37"/>
        <end position="86"/>
    </location>
</feature>
<evidence type="ECO:0000256" key="1">
    <source>
        <dbReference type="SAM" id="Coils"/>
    </source>
</evidence>